<gene>
    <name evidence="3" type="ORF">Agabi119p4_10511</name>
</gene>
<dbReference type="GO" id="GO:0003677">
    <property type="term" value="F:DNA binding"/>
    <property type="evidence" value="ECO:0007669"/>
    <property type="project" value="InterPro"/>
</dbReference>
<dbReference type="Pfam" id="PF01498">
    <property type="entry name" value="HTH_Tnp_Tc3_2"/>
    <property type="match status" value="1"/>
</dbReference>
<dbReference type="InterPro" id="IPR036397">
    <property type="entry name" value="RNaseH_sf"/>
</dbReference>
<evidence type="ECO:0000259" key="2">
    <source>
        <dbReference type="Pfam" id="PF13358"/>
    </source>
</evidence>
<organism evidence="3 4">
    <name type="scientific">Agaricus bisporus var. burnettii</name>
    <dbReference type="NCBI Taxonomy" id="192524"/>
    <lineage>
        <taxon>Eukaryota</taxon>
        <taxon>Fungi</taxon>
        <taxon>Dikarya</taxon>
        <taxon>Basidiomycota</taxon>
        <taxon>Agaricomycotina</taxon>
        <taxon>Agaricomycetes</taxon>
        <taxon>Agaricomycetidae</taxon>
        <taxon>Agaricales</taxon>
        <taxon>Agaricineae</taxon>
        <taxon>Agaricaceae</taxon>
        <taxon>Agaricus</taxon>
    </lineage>
</organism>
<dbReference type="Pfam" id="PF13358">
    <property type="entry name" value="DDE_3"/>
    <property type="match status" value="1"/>
</dbReference>
<evidence type="ECO:0000313" key="3">
    <source>
        <dbReference type="EMBL" id="KAF7761102.1"/>
    </source>
</evidence>
<reference evidence="3 4" key="1">
    <citation type="journal article" name="Sci. Rep.">
        <title>Telomere-to-telomere assembled and centromere annotated genomes of the two main subspecies of the button mushroom Agaricus bisporus reveal especially polymorphic chromosome ends.</title>
        <authorList>
            <person name="Sonnenberg A.S.M."/>
            <person name="Sedaghat-Telgerd N."/>
            <person name="Lavrijssen B."/>
            <person name="Ohm R.A."/>
            <person name="Hendrickx P.M."/>
            <person name="Scholtmeijer K."/>
            <person name="Baars J.J.P."/>
            <person name="van Peer A."/>
        </authorList>
    </citation>
    <scope>NUCLEOTIDE SEQUENCE [LARGE SCALE GENOMIC DNA]</scope>
    <source>
        <strain evidence="3 4">H119_p4</strain>
    </source>
</reference>
<dbReference type="InterPro" id="IPR052338">
    <property type="entry name" value="Transposase_5"/>
</dbReference>
<dbReference type="GO" id="GO:0006313">
    <property type="term" value="P:DNA transposition"/>
    <property type="evidence" value="ECO:0007669"/>
    <property type="project" value="InterPro"/>
</dbReference>
<evidence type="ECO:0000313" key="4">
    <source>
        <dbReference type="Proteomes" id="UP000629468"/>
    </source>
</evidence>
<sequence>MKPLTPSQLSHILYLLDSGASAHEISASTSIHHSTISRIRSKHRPNLATSSGGCLRLLTSSDTRYAVRLITSQKADNASQVKRLLANSLPHSISTKTICRTLSRAGMKAVVKVKRPLLKPKHRKDRLDWALARQNWTIEDWKRVVWSDETKINRLGSDGRKWVWKKDGEGLSDRLVSGTLKFGGGSLMMWGCMFWEGCGYACQIEGKMDADLYVSILEDNLEDSVEYYGKEREDFIFQQDNDPKHKSKKARDWFKENNIDLLPWPAQSPDLNPIEHLWDHLKIKLEEYEEAPRGIGELWTRVDKEWNDIKPEVCQNLIESMPRRVEAVIKAKGGYTKY</sequence>
<proteinExistence type="predicted"/>
<dbReference type="InterPro" id="IPR038717">
    <property type="entry name" value="Tc1-like_DDE_dom"/>
</dbReference>
<name>A0A8H7C262_AGABI</name>
<dbReference type="InterPro" id="IPR009057">
    <property type="entry name" value="Homeodomain-like_sf"/>
</dbReference>
<dbReference type="Proteomes" id="UP000629468">
    <property type="component" value="Unassembled WGS sequence"/>
</dbReference>
<dbReference type="PANTHER" id="PTHR23022">
    <property type="entry name" value="TRANSPOSABLE ELEMENT-RELATED"/>
    <property type="match status" value="1"/>
</dbReference>
<comment type="caution">
    <text evidence="3">The sequence shown here is derived from an EMBL/GenBank/DDBJ whole genome shotgun (WGS) entry which is preliminary data.</text>
</comment>
<dbReference type="EMBL" id="JABXXO010000014">
    <property type="protein sequence ID" value="KAF7761102.1"/>
    <property type="molecule type" value="Genomic_DNA"/>
</dbReference>
<evidence type="ECO:0008006" key="5">
    <source>
        <dbReference type="Google" id="ProtNLM"/>
    </source>
</evidence>
<evidence type="ECO:0000259" key="1">
    <source>
        <dbReference type="Pfam" id="PF01498"/>
    </source>
</evidence>
<dbReference type="SUPFAM" id="SSF46689">
    <property type="entry name" value="Homeodomain-like"/>
    <property type="match status" value="1"/>
</dbReference>
<dbReference type="PANTHER" id="PTHR23022:SF134">
    <property type="entry name" value="TRANSPOSABLE ELEMENT TC1 TRANSPOSASE"/>
    <property type="match status" value="1"/>
</dbReference>
<dbReference type="InterPro" id="IPR002492">
    <property type="entry name" value="Transposase_Tc1-like"/>
</dbReference>
<protein>
    <recommendedName>
        <fullName evidence="5">Tc1-like transposase DDE domain-containing protein</fullName>
    </recommendedName>
</protein>
<feature type="domain" description="Tc1-like transposase DDE" evidence="2">
    <location>
        <begin position="143"/>
        <end position="287"/>
    </location>
</feature>
<dbReference type="Gene3D" id="3.30.420.10">
    <property type="entry name" value="Ribonuclease H-like superfamily/Ribonuclease H"/>
    <property type="match status" value="1"/>
</dbReference>
<feature type="domain" description="Transposase Tc1-like" evidence="1">
    <location>
        <begin position="64"/>
        <end position="134"/>
    </location>
</feature>
<dbReference type="AlphaFoldDB" id="A0A8H7C262"/>
<accession>A0A8H7C262</accession>
<dbReference type="GO" id="GO:0015074">
    <property type="term" value="P:DNA integration"/>
    <property type="evidence" value="ECO:0007669"/>
    <property type="project" value="InterPro"/>
</dbReference>